<dbReference type="Gramene" id="C.cajan_02778.t">
    <property type="protein sequence ID" value="C.cajan_02778.t.cds1"/>
    <property type="gene ID" value="C.cajan_02778"/>
</dbReference>
<feature type="domain" description="Pectinesterase inhibitor" evidence="6">
    <location>
        <begin position="23"/>
        <end position="171"/>
    </location>
</feature>
<evidence type="ECO:0000256" key="3">
    <source>
        <dbReference type="ARBA" id="ARBA00038471"/>
    </source>
</evidence>
<evidence type="ECO:0000256" key="5">
    <source>
        <dbReference type="SAM" id="SignalP"/>
    </source>
</evidence>
<keyword evidence="8" id="KW-1185">Reference proteome</keyword>
<dbReference type="CDD" id="cd15797">
    <property type="entry name" value="PMEI"/>
    <property type="match status" value="1"/>
</dbReference>
<protein>
    <submittedName>
        <fullName evidence="7">Pectinesterase inhibitor 1</fullName>
    </submittedName>
</protein>
<keyword evidence="2" id="KW-1015">Disulfide bond</keyword>
<sequence length="177" mass="19382">MHSNFSSLVLVFILFFPSTSYAIPVSKVNAICKQTKNPSFCFTLLNSHPNANLVTLTQYTINIARANVTNTIILIKQLIAHSAKDPKGRSHYTSCLEHFGSEGALGDVEYTQELLKKRDYAGVNTAASAILTDVDDCISGESPSDPRYHDPSKLPQYAAVLGLVVEIILVLSNFLVH</sequence>
<keyword evidence="1 5" id="KW-0732">Signal</keyword>
<accession>A0A151SPC0</accession>
<dbReference type="InterPro" id="IPR006501">
    <property type="entry name" value="Pectinesterase_inhib_dom"/>
</dbReference>
<evidence type="ECO:0000313" key="7">
    <source>
        <dbReference type="EMBL" id="KYP56601.1"/>
    </source>
</evidence>
<dbReference type="Gene3D" id="1.20.140.40">
    <property type="entry name" value="Invertase/pectin methylesterase inhibitor family protein"/>
    <property type="match status" value="1"/>
</dbReference>
<dbReference type="FunFam" id="1.20.140.40:FF:000008">
    <property type="entry name" value="Invertase/pectin methylesterase inhibitor family protein"/>
    <property type="match status" value="1"/>
</dbReference>
<dbReference type="InterPro" id="IPR052421">
    <property type="entry name" value="PCW_Enzyme_Inhibitor"/>
</dbReference>
<dbReference type="Pfam" id="PF04043">
    <property type="entry name" value="PMEI"/>
    <property type="match status" value="1"/>
</dbReference>
<keyword evidence="4" id="KW-1133">Transmembrane helix</keyword>
<keyword evidence="4" id="KW-0812">Transmembrane</keyword>
<dbReference type="AlphaFoldDB" id="A0A151SPC0"/>
<dbReference type="PANTHER" id="PTHR36710">
    <property type="entry name" value="PECTINESTERASE INHIBITOR-LIKE"/>
    <property type="match status" value="1"/>
</dbReference>
<name>A0A151SPC0_CAJCA</name>
<organism evidence="7 8">
    <name type="scientific">Cajanus cajan</name>
    <name type="common">Pigeon pea</name>
    <name type="synonym">Cajanus indicus</name>
    <dbReference type="NCBI Taxonomy" id="3821"/>
    <lineage>
        <taxon>Eukaryota</taxon>
        <taxon>Viridiplantae</taxon>
        <taxon>Streptophyta</taxon>
        <taxon>Embryophyta</taxon>
        <taxon>Tracheophyta</taxon>
        <taxon>Spermatophyta</taxon>
        <taxon>Magnoliopsida</taxon>
        <taxon>eudicotyledons</taxon>
        <taxon>Gunneridae</taxon>
        <taxon>Pentapetalae</taxon>
        <taxon>rosids</taxon>
        <taxon>fabids</taxon>
        <taxon>Fabales</taxon>
        <taxon>Fabaceae</taxon>
        <taxon>Papilionoideae</taxon>
        <taxon>50 kb inversion clade</taxon>
        <taxon>NPAAA clade</taxon>
        <taxon>indigoferoid/millettioid clade</taxon>
        <taxon>Phaseoleae</taxon>
        <taxon>Cajanus</taxon>
    </lineage>
</organism>
<dbReference type="SMART" id="SM00856">
    <property type="entry name" value="PMEI"/>
    <property type="match status" value="1"/>
</dbReference>
<keyword evidence="4" id="KW-0472">Membrane</keyword>
<dbReference type="OrthoDB" id="1413774at2759"/>
<gene>
    <name evidence="7" type="ORF">KK1_002845</name>
</gene>
<reference evidence="7 8" key="1">
    <citation type="journal article" date="2012" name="Nat. Biotechnol.">
        <title>Draft genome sequence of pigeonpea (Cajanus cajan), an orphan legume crop of resource-poor farmers.</title>
        <authorList>
            <person name="Varshney R.K."/>
            <person name="Chen W."/>
            <person name="Li Y."/>
            <person name="Bharti A.K."/>
            <person name="Saxena R.K."/>
            <person name="Schlueter J.A."/>
            <person name="Donoghue M.T."/>
            <person name="Azam S."/>
            <person name="Fan G."/>
            <person name="Whaley A.M."/>
            <person name="Farmer A.D."/>
            <person name="Sheridan J."/>
            <person name="Iwata A."/>
            <person name="Tuteja R."/>
            <person name="Penmetsa R.V."/>
            <person name="Wu W."/>
            <person name="Upadhyaya H.D."/>
            <person name="Yang S.P."/>
            <person name="Shah T."/>
            <person name="Saxena K.B."/>
            <person name="Michael T."/>
            <person name="McCombie W.R."/>
            <person name="Yang B."/>
            <person name="Zhang G."/>
            <person name="Yang H."/>
            <person name="Wang J."/>
            <person name="Spillane C."/>
            <person name="Cook D.R."/>
            <person name="May G.D."/>
            <person name="Xu X."/>
            <person name="Jackson S.A."/>
        </authorList>
    </citation>
    <scope>NUCLEOTIDE SEQUENCE [LARGE SCALE GENOMIC DNA]</scope>
    <source>
        <strain evidence="8">cv. Asha</strain>
    </source>
</reference>
<evidence type="ECO:0000256" key="4">
    <source>
        <dbReference type="SAM" id="Phobius"/>
    </source>
</evidence>
<dbReference type="NCBIfam" id="TIGR01614">
    <property type="entry name" value="PME_inhib"/>
    <property type="match status" value="1"/>
</dbReference>
<feature type="signal peptide" evidence="5">
    <location>
        <begin position="1"/>
        <end position="22"/>
    </location>
</feature>
<comment type="similarity">
    <text evidence="3">Belongs to the PMEI family.</text>
</comment>
<dbReference type="Proteomes" id="UP000075243">
    <property type="component" value="Chromosome 11"/>
</dbReference>
<evidence type="ECO:0000259" key="6">
    <source>
        <dbReference type="SMART" id="SM00856"/>
    </source>
</evidence>
<dbReference type="PANTHER" id="PTHR36710:SF20">
    <property type="entry name" value="PECTINESTERASE INHIBITOR DOMAIN PROTEIN"/>
    <property type="match status" value="1"/>
</dbReference>
<dbReference type="SUPFAM" id="SSF101148">
    <property type="entry name" value="Plant invertase/pectin methylesterase inhibitor"/>
    <property type="match status" value="1"/>
</dbReference>
<evidence type="ECO:0000256" key="2">
    <source>
        <dbReference type="ARBA" id="ARBA00023157"/>
    </source>
</evidence>
<dbReference type="InterPro" id="IPR035513">
    <property type="entry name" value="Invertase/methylesterase_inhib"/>
</dbReference>
<proteinExistence type="inferred from homology"/>
<dbReference type="GO" id="GO:0046910">
    <property type="term" value="F:pectinesterase inhibitor activity"/>
    <property type="evidence" value="ECO:0007669"/>
    <property type="project" value="InterPro"/>
</dbReference>
<feature type="chain" id="PRO_5007588639" evidence="5">
    <location>
        <begin position="23"/>
        <end position="177"/>
    </location>
</feature>
<evidence type="ECO:0000256" key="1">
    <source>
        <dbReference type="ARBA" id="ARBA00022729"/>
    </source>
</evidence>
<evidence type="ECO:0000313" key="8">
    <source>
        <dbReference type="Proteomes" id="UP000075243"/>
    </source>
</evidence>
<dbReference type="OMA" id="QYTINIA"/>
<feature type="transmembrane region" description="Helical" evidence="4">
    <location>
        <begin position="157"/>
        <end position="176"/>
    </location>
</feature>
<dbReference type="EMBL" id="CM003613">
    <property type="protein sequence ID" value="KYP56601.1"/>
    <property type="molecule type" value="Genomic_DNA"/>
</dbReference>
<dbReference type="InterPro" id="IPR034086">
    <property type="entry name" value="PMEI_plant"/>
</dbReference>